<dbReference type="Pfam" id="PF13561">
    <property type="entry name" value="adh_short_C2"/>
    <property type="match status" value="1"/>
</dbReference>
<keyword evidence="4" id="KW-1185">Reference proteome</keyword>
<evidence type="ECO:0000256" key="2">
    <source>
        <dbReference type="ARBA" id="ARBA00051383"/>
    </source>
</evidence>
<evidence type="ECO:0000313" key="3">
    <source>
        <dbReference type="EMBL" id="AEG50874.1"/>
    </source>
</evidence>
<dbReference type="PRINTS" id="PR00080">
    <property type="entry name" value="SDRFAMILY"/>
</dbReference>
<accession>F6F362</accession>
<gene>
    <name evidence="3" type="ORF">Sphch_3267</name>
</gene>
<dbReference type="InterPro" id="IPR020904">
    <property type="entry name" value="Sc_DH/Rdtase_CS"/>
</dbReference>
<dbReference type="FunFam" id="3.40.50.720:FF:000084">
    <property type="entry name" value="Short-chain dehydrogenase reductase"/>
    <property type="match status" value="1"/>
</dbReference>
<dbReference type="Gene3D" id="3.40.50.720">
    <property type="entry name" value="NAD(P)-binding Rossmann-like Domain"/>
    <property type="match status" value="1"/>
</dbReference>
<dbReference type="PANTHER" id="PTHR42760">
    <property type="entry name" value="SHORT-CHAIN DEHYDROGENASES/REDUCTASES FAMILY MEMBER"/>
    <property type="match status" value="1"/>
</dbReference>
<organism evidence="3 4">
    <name type="scientific">Sphingobium chlorophenolicum L-1</name>
    <dbReference type="NCBI Taxonomy" id="690566"/>
    <lineage>
        <taxon>Bacteria</taxon>
        <taxon>Pseudomonadati</taxon>
        <taxon>Pseudomonadota</taxon>
        <taxon>Alphaproteobacteria</taxon>
        <taxon>Sphingomonadales</taxon>
        <taxon>Sphingomonadaceae</taxon>
        <taxon>Sphingobium</taxon>
    </lineage>
</organism>
<dbReference type="GO" id="GO:0018502">
    <property type="term" value="F:2,5-dichloro-2,5-cyclohexadiene-1,4-diol dehydrogenase activity"/>
    <property type="evidence" value="ECO:0007669"/>
    <property type="project" value="RHEA"/>
</dbReference>
<dbReference type="GO" id="GO:0004316">
    <property type="term" value="F:3-oxoacyl-[acyl-carrier-protein] reductase (NADPH) activity"/>
    <property type="evidence" value="ECO:0007669"/>
    <property type="project" value="UniProtKB-EC"/>
</dbReference>
<name>F6F362_SPHCR</name>
<dbReference type="InterPro" id="IPR036291">
    <property type="entry name" value="NAD(P)-bd_dom_sf"/>
</dbReference>
<dbReference type="EMBL" id="CP002799">
    <property type="protein sequence ID" value="AEG50874.1"/>
    <property type="molecule type" value="Genomic_DNA"/>
</dbReference>
<dbReference type="PROSITE" id="PS00061">
    <property type="entry name" value="ADH_SHORT"/>
    <property type="match status" value="1"/>
</dbReference>
<comment type="similarity">
    <text evidence="1">Belongs to the short-chain dehydrogenases/reductases (SDR) family.</text>
</comment>
<dbReference type="PRINTS" id="PR00081">
    <property type="entry name" value="GDHRDH"/>
</dbReference>
<evidence type="ECO:0000313" key="4">
    <source>
        <dbReference type="Proteomes" id="UP000007150"/>
    </source>
</evidence>
<sequence length="259" mass="27101">MSKIAGKRVIITGGARGIGGEAVKYFVSEGAQVVSFDIRDEEGQALAAAASAAGPGTVVYQSVDVTDIAAINAGVAFAVETLGGLDSVINVAGVAPHAPADNIPEEDWDILFAVNVKGLHYVCAAVFPHLKESGGTIINFASDAGLLDDPIHSCAYSASKGAVISYSRTLAKEWAKYNIRVNSVNPVVASPLEKEVMAKLTAEERAEYYRKIQDAVPLGGKLGDAYSDLAPVLAFLVSDDSRFITSQIIPVNGGLAYTR</sequence>
<dbReference type="EC" id="1.1.1.100" evidence="3"/>
<dbReference type="RefSeq" id="WP_013849104.1">
    <property type="nucleotide sequence ID" value="NC_015594.1"/>
</dbReference>
<evidence type="ECO:0000256" key="1">
    <source>
        <dbReference type="ARBA" id="ARBA00006484"/>
    </source>
</evidence>
<proteinExistence type="inferred from homology"/>
<comment type="catalytic activity">
    <reaction evidence="2">
        <text>2,5-dichlorocyclohexa-2,5-dien-1,4-diol + NAD(+) = 2,5-dichlorohydroquinone + NADH + H(+)</text>
        <dbReference type="Rhea" id="RHEA:15741"/>
        <dbReference type="ChEBI" id="CHEBI:15378"/>
        <dbReference type="ChEBI" id="CHEBI:27545"/>
        <dbReference type="ChEBI" id="CHEBI:28975"/>
        <dbReference type="ChEBI" id="CHEBI:57540"/>
        <dbReference type="ChEBI" id="CHEBI:57945"/>
    </reaction>
</comment>
<reference evidence="3 4" key="1">
    <citation type="submission" date="2011-05" db="EMBL/GenBank/DDBJ databases">
        <title>Complete sequence of chromosome 2 of Sphingobium chlorophenolicum L-1.</title>
        <authorList>
            <consortium name="US DOE Joint Genome Institute"/>
            <person name="Lucas S."/>
            <person name="Han J."/>
            <person name="Lapidus A."/>
            <person name="Cheng J.-F."/>
            <person name="Goodwin L."/>
            <person name="Pitluck S."/>
            <person name="Peters L."/>
            <person name="Daligault H."/>
            <person name="Han C."/>
            <person name="Tapia R."/>
            <person name="Land M."/>
            <person name="Hauser L."/>
            <person name="Kyrpides N."/>
            <person name="Ivanova N."/>
            <person name="Pagani I."/>
            <person name="Turner P."/>
            <person name="Copley S."/>
            <person name="Woyke T."/>
        </authorList>
    </citation>
    <scope>NUCLEOTIDE SEQUENCE [LARGE SCALE GENOMIC DNA]</scope>
    <source>
        <strain evidence="3 4">L-1</strain>
    </source>
</reference>
<dbReference type="CDD" id="cd05233">
    <property type="entry name" value="SDR_c"/>
    <property type="match status" value="1"/>
</dbReference>
<dbReference type="HOGENOM" id="CLU_010194_1_0_5"/>
<keyword evidence="3" id="KW-0560">Oxidoreductase</keyword>
<dbReference type="InterPro" id="IPR002347">
    <property type="entry name" value="SDR_fam"/>
</dbReference>
<dbReference type="Proteomes" id="UP000007150">
    <property type="component" value="Chromosome 2"/>
</dbReference>
<dbReference type="AlphaFoldDB" id="F6F362"/>
<dbReference type="STRING" id="690566.Sphch_3267"/>
<protein>
    <submittedName>
        <fullName evidence="3">3-oxoacyl-(Acyl-carrier-protein) reductase</fullName>
        <ecNumber evidence="3">1.1.1.100</ecNumber>
    </submittedName>
</protein>
<dbReference type="KEGG" id="sch:Sphch_3267"/>
<dbReference type="SUPFAM" id="SSF51735">
    <property type="entry name" value="NAD(P)-binding Rossmann-fold domains"/>
    <property type="match status" value="1"/>
</dbReference>